<evidence type="ECO:0000313" key="2">
    <source>
        <dbReference type="Proteomes" id="UP001553843"/>
    </source>
</evidence>
<evidence type="ECO:0000313" key="1">
    <source>
        <dbReference type="EMBL" id="MEW2362371.1"/>
    </source>
</evidence>
<proteinExistence type="predicted"/>
<protein>
    <submittedName>
        <fullName evidence="1">Uncharacterized protein</fullName>
    </submittedName>
</protein>
<organism evidence="1 2">
    <name type="scientific">Streptomyces huasconensis</name>
    <dbReference type="NCBI Taxonomy" id="1854574"/>
    <lineage>
        <taxon>Bacteria</taxon>
        <taxon>Bacillati</taxon>
        <taxon>Actinomycetota</taxon>
        <taxon>Actinomycetes</taxon>
        <taxon>Kitasatosporales</taxon>
        <taxon>Streptomycetaceae</taxon>
        <taxon>Streptomyces</taxon>
    </lineage>
</organism>
<keyword evidence="2" id="KW-1185">Reference proteome</keyword>
<comment type="caution">
    <text evidence="1">The sequence shown here is derived from an EMBL/GenBank/DDBJ whole genome shotgun (WGS) entry which is preliminary data.</text>
</comment>
<dbReference type="RefSeq" id="WP_359770818.1">
    <property type="nucleotide sequence ID" value="NZ_JBEYRR010000001.1"/>
</dbReference>
<sequence>MTYLVYVYNHVGGPNFPLNNATFPGYASQLQQGYPGWYLVGVGENQNFHAEAYGYHPGLVYNTDQVNPEAFYFYFALQPIGYNQPAPERELLGRAAKHHANPGESLPE</sequence>
<gene>
    <name evidence="1" type="ORF">AB0887_10465</name>
</gene>
<reference evidence="1 2" key="1">
    <citation type="submission" date="2024-06" db="EMBL/GenBank/DDBJ databases">
        <title>The Natural Products Discovery Center: Release of the First 8490 Sequenced Strains for Exploring Actinobacteria Biosynthetic Diversity.</title>
        <authorList>
            <person name="Kalkreuter E."/>
            <person name="Kautsar S.A."/>
            <person name="Yang D."/>
            <person name="Bader C.D."/>
            <person name="Teijaro C.N."/>
            <person name="Fluegel L."/>
            <person name="Davis C.M."/>
            <person name="Simpson J.R."/>
            <person name="Lauterbach L."/>
            <person name="Steele A.D."/>
            <person name="Gui C."/>
            <person name="Meng S."/>
            <person name="Li G."/>
            <person name="Viehrig K."/>
            <person name="Ye F."/>
            <person name="Su P."/>
            <person name="Kiefer A.F."/>
            <person name="Nichols A."/>
            <person name="Cepeda A.J."/>
            <person name="Yan W."/>
            <person name="Fan B."/>
            <person name="Jiang Y."/>
            <person name="Adhikari A."/>
            <person name="Zheng C.-J."/>
            <person name="Schuster L."/>
            <person name="Cowan T.M."/>
            <person name="Smanski M.J."/>
            <person name="Chevrette M.G."/>
            <person name="De Carvalho L.P.S."/>
            <person name="Shen B."/>
        </authorList>
    </citation>
    <scope>NUCLEOTIDE SEQUENCE [LARGE SCALE GENOMIC DNA]</scope>
    <source>
        <strain evidence="1 2">NPDC047833</strain>
    </source>
</reference>
<name>A0ABV3LSD9_9ACTN</name>
<dbReference type="EMBL" id="JBEYRS010000003">
    <property type="protein sequence ID" value="MEW2362371.1"/>
    <property type="molecule type" value="Genomic_DNA"/>
</dbReference>
<dbReference type="Proteomes" id="UP001553843">
    <property type="component" value="Unassembled WGS sequence"/>
</dbReference>
<accession>A0ABV3LSD9</accession>